<dbReference type="InterPro" id="IPR011991">
    <property type="entry name" value="ArsR-like_HTH"/>
</dbReference>
<evidence type="ECO:0000256" key="1">
    <source>
        <dbReference type="ARBA" id="ARBA00023015"/>
    </source>
</evidence>
<feature type="domain" description="HTH arsR-type" evidence="4">
    <location>
        <begin position="1"/>
        <end position="95"/>
    </location>
</feature>
<dbReference type="NCBIfam" id="NF033788">
    <property type="entry name" value="HTH_metalloreg"/>
    <property type="match status" value="1"/>
</dbReference>
<dbReference type="RefSeq" id="WP_347703799.1">
    <property type="nucleotide sequence ID" value="NZ_JBDPZD010000001.1"/>
</dbReference>
<dbReference type="InterPro" id="IPR001845">
    <property type="entry name" value="HTH_ArsR_DNA-bd_dom"/>
</dbReference>
<accession>A0ABV0FZW0</accession>
<protein>
    <submittedName>
        <fullName evidence="5">Metalloregulator ArsR/SmtB family transcription factor</fullName>
    </submittedName>
</protein>
<keyword evidence="6" id="KW-1185">Reference proteome</keyword>
<dbReference type="Pfam" id="PF12840">
    <property type="entry name" value="HTH_20"/>
    <property type="match status" value="1"/>
</dbReference>
<keyword evidence="3" id="KW-0804">Transcription</keyword>
<dbReference type="PANTHER" id="PTHR43132">
    <property type="entry name" value="ARSENICAL RESISTANCE OPERON REPRESSOR ARSR-RELATED"/>
    <property type="match status" value="1"/>
</dbReference>
<dbReference type="InterPro" id="IPR051011">
    <property type="entry name" value="Metal_resp_trans_reg"/>
</dbReference>
<dbReference type="SUPFAM" id="SSF46785">
    <property type="entry name" value="Winged helix' DNA-binding domain"/>
    <property type="match status" value="1"/>
</dbReference>
<name>A0ABV0FZW0_9BURK</name>
<organism evidence="5 6">
    <name type="scientific">Roseateles paludis</name>
    <dbReference type="NCBI Taxonomy" id="3145238"/>
    <lineage>
        <taxon>Bacteria</taxon>
        <taxon>Pseudomonadati</taxon>
        <taxon>Pseudomonadota</taxon>
        <taxon>Betaproteobacteria</taxon>
        <taxon>Burkholderiales</taxon>
        <taxon>Sphaerotilaceae</taxon>
        <taxon>Roseateles</taxon>
    </lineage>
</organism>
<dbReference type="PANTHER" id="PTHR43132:SF2">
    <property type="entry name" value="ARSENICAL RESISTANCE OPERON REPRESSOR ARSR-RELATED"/>
    <property type="match status" value="1"/>
</dbReference>
<proteinExistence type="predicted"/>
<dbReference type="InterPro" id="IPR036390">
    <property type="entry name" value="WH_DNA-bd_sf"/>
</dbReference>
<gene>
    <name evidence="5" type="ORF">ABDJ85_05845</name>
</gene>
<dbReference type="Gene3D" id="1.10.10.10">
    <property type="entry name" value="Winged helix-like DNA-binding domain superfamily/Winged helix DNA-binding domain"/>
    <property type="match status" value="1"/>
</dbReference>
<keyword evidence="2" id="KW-0238">DNA-binding</keyword>
<dbReference type="EMBL" id="JBDPZD010000001">
    <property type="protein sequence ID" value="MEO3690986.1"/>
    <property type="molecule type" value="Genomic_DNA"/>
</dbReference>
<dbReference type="Proteomes" id="UP001495147">
    <property type="component" value="Unassembled WGS sequence"/>
</dbReference>
<evidence type="ECO:0000313" key="5">
    <source>
        <dbReference type="EMBL" id="MEO3690986.1"/>
    </source>
</evidence>
<dbReference type="PRINTS" id="PR00778">
    <property type="entry name" value="HTHARSR"/>
</dbReference>
<sequence>MDENSVITALAALAHPLRLQVFRALVVVGETGLTPGAIQQALDVPGATLSFHLKELVGAGLVTQERASRNLIYRANYPAMNAVLGYLTENCCQGQACEPAAKAACCN</sequence>
<evidence type="ECO:0000313" key="6">
    <source>
        <dbReference type="Proteomes" id="UP001495147"/>
    </source>
</evidence>
<dbReference type="CDD" id="cd00090">
    <property type="entry name" value="HTH_ARSR"/>
    <property type="match status" value="1"/>
</dbReference>
<keyword evidence="1" id="KW-0805">Transcription regulation</keyword>
<evidence type="ECO:0000256" key="3">
    <source>
        <dbReference type="ARBA" id="ARBA00023163"/>
    </source>
</evidence>
<dbReference type="InterPro" id="IPR036388">
    <property type="entry name" value="WH-like_DNA-bd_sf"/>
</dbReference>
<dbReference type="SMART" id="SM00418">
    <property type="entry name" value="HTH_ARSR"/>
    <property type="match status" value="1"/>
</dbReference>
<dbReference type="PROSITE" id="PS50987">
    <property type="entry name" value="HTH_ARSR_2"/>
    <property type="match status" value="1"/>
</dbReference>
<evidence type="ECO:0000256" key="2">
    <source>
        <dbReference type="ARBA" id="ARBA00023125"/>
    </source>
</evidence>
<reference evidence="5 6" key="1">
    <citation type="submission" date="2024-05" db="EMBL/GenBank/DDBJ databases">
        <title>Roseateles sp. DJS-2-20 16S ribosomal RNA gene Genome sequencing and assembly.</title>
        <authorList>
            <person name="Woo H."/>
        </authorList>
    </citation>
    <scope>NUCLEOTIDE SEQUENCE [LARGE SCALE GENOMIC DNA]</scope>
    <source>
        <strain evidence="5 6">DJS-2-20</strain>
    </source>
</reference>
<evidence type="ECO:0000259" key="4">
    <source>
        <dbReference type="PROSITE" id="PS50987"/>
    </source>
</evidence>
<comment type="caution">
    <text evidence="5">The sequence shown here is derived from an EMBL/GenBank/DDBJ whole genome shotgun (WGS) entry which is preliminary data.</text>
</comment>